<gene>
    <name evidence="2" type="ORF">HAX54_041449</name>
</gene>
<evidence type="ECO:0000313" key="3">
    <source>
        <dbReference type="Proteomes" id="UP000823775"/>
    </source>
</evidence>
<protein>
    <submittedName>
        <fullName evidence="2">Uncharacterized protein</fullName>
    </submittedName>
</protein>
<evidence type="ECO:0000313" key="2">
    <source>
        <dbReference type="EMBL" id="MCE0482576.1"/>
    </source>
</evidence>
<accession>A0ABS8VP56</accession>
<keyword evidence="3" id="KW-1185">Reference proteome</keyword>
<sequence length="95" mass="10704">MEHNGMDSEPRRVSRNTIRDVETLPRKEVCNAREQKGKKWVKRHQWRMPACHNHHNGLDSTGSWSKKFSESLISHANASAEDKGSDGGTVAAAEH</sequence>
<feature type="region of interest" description="Disordered" evidence="1">
    <location>
        <begin position="1"/>
        <end position="23"/>
    </location>
</feature>
<reference evidence="2 3" key="1">
    <citation type="journal article" date="2021" name="BMC Genomics">
        <title>Datura genome reveals duplications of psychoactive alkaloid biosynthetic genes and high mutation rate following tissue culture.</title>
        <authorList>
            <person name="Rajewski A."/>
            <person name="Carter-House D."/>
            <person name="Stajich J."/>
            <person name="Litt A."/>
        </authorList>
    </citation>
    <scope>NUCLEOTIDE SEQUENCE [LARGE SCALE GENOMIC DNA]</scope>
    <source>
        <strain evidence="2">AR-01</strain>
    </source>
</reference>
<proteinExistence type="predicted"/>
<name>A0ABS8VP56_DATST</name>
<dbReference type="Proteomes" id="UP000823775">
    <property type="component" value="Unassembled WGS sequence"/>
</dbReference>
<organism evidence="2 3">
    <name type="scientific">Datura stramonium</name>
    <name type="common">Jimsonweed</name>
    <name type="synonym">Common thornapple</name>
    <dbReference type="NCBI Taxonomy" id="4076"/>
    <lineage>
        <taxon>Eukaryota</taxon>
        <taxon>Viridiplantae</taxon>
        <taxon>Streptophyta</taxon>
        <taxon>Embryophyta</taxon>
        <taxon>Tracheophyta</taxon>
        <taxon>Spermatophyta</taxon>
        <taxon>Magnoliopsida</taxon>
        <taxon>eudicotyledons</taxon>
        <taxon>Gunneridae</taxon>
        <taxon>Pentapetalae</taxon>
        <taxon>asterids</taxon>
        <taxon>lamiids</taxon>
        <taxon>Solanales</taxon>
        <taxon>Solanaceae</taxon>
        <taxon>Solanoideae</taxon>
        <taxon>Datureae</taxon>
        <taxon>Datura</taxon>
    </lineage>
</organism>
<comment type="caution">
    <text evidence="2">The sequence shown here is derived from an EMBL/GenBank/DDBJ whole genome shotgun (WGS) entry which is preliminary data.</text>
</comment>
<evidence type="ECO:0000256" key="1">
    <source>
        <dbReference type="SAM" id="MobiDB-lite"/>
    </source>
</evidence>
<feature type="region of interest" description="Disordered" evidence="1">
    <location>
        <begin position="75"/>
        <end position="95"/>
    </location>
</feature>
<dbReference type="EMBL" id="JACEIK010005983">
    <property type="protein sequence ID" value="MCE0482576.1"/>
    <property type="molecule type" value="Genomic_DNA"/>
</dbReference>